<dbReference type="EMBL" id="CM007384">
    <property type="protein sequence ID" value="ONK73186.1"/>
    <property type="molecule type" value="Genomic_DNA"/>
</dbReference>
<evidence type="ECO:0000256" key="1">
    <source>
        <dbReference type="SAM" id="MobiDB-lite"/>
    </source>
</evidence>
<evidence type="ECO:0000256" key="2">
    <source>
        <dbReference type="SAM" id="SignalP"/>
    </source>
</evidence>
<dbReference type="AlphaFoldDB" id="A0A5P1F482"/>
<proteinExistence type="predicted"/>
<accession>A0A5P1F482</accession>
<dbReference type="Gramene" id="ONK73186">
    <property type="protein sequence ID" value="ONK73186"/>
    <property type="gene ID" value="A4U43_C04F28160"/>
</dbReference>
<keyword evidence="2" id="KW-0732">Signal</keyword>
<keyword evidence="4" id="KW-1185">Reference proteome</keyword>
<protein>
    <submittedName>
        <fullName evidence="3">Uncharacterized protein</fullName>
    </submittedName>
</protein>
<organism evidence="3 4">
    <name type="scientific">Asparagus officinalis</name>
    <name type="common">Garden asparagus</name>
    <dbReference type="NCBI Taxonomy" id="4686"/>
    <lineage>
        <taxon>Eukaryota</taxon>
        <taxon>Viridiplantae</taxon>
        <taxon>Streptophyta</taxon>
        <taxon>Embryophyta</taxon>
        <taxon>Tracheophyta</taxon>
        <taxon>Spermatophyta</taxon>
        <taxon>Magnoliopsida</taxon>
        <taxon>Liliopsida</taxon>
        <taxon>Asparagales</taxon>
        <taxon>Asparagaceae</taxon>
        <taxon>Asparagoideae</taxon>
        <taxon>Asparagus</taxon>
    </lineage>
</organism>
<gene>
    <name evidence="3" type="ORF">A4U43_C04F28160</name>
</gene>
<feature type="compositionally biased region" description="Basic and acidic residues" evidence="1">
    <location>
        <begin position="53"/>
        <end position="68"/>
    </location>
</feature>
<feature type="chain" id="PRO_5024334547" evidence="2">
    <location>
        <begin position="24"/>
        <end position="294"/>
    </location>
</feature>
<evidence type="ECO:0000313" key="4">
    <source>
        <dbReference type="Proteomes" id="UP000243459"/>
    </source>
</evidence>
<sequence>MPPHLSSLSSLSLRLSLLSSLLSLSPLCVFTPARPIIFSFFLSLAHETQPHSPPDRRLDHAQAHEPPPRHPSHRHAQAQTPLRPPPPHVTRPPLSSHEPVAPRRRAHSSPPPLPPPSSSLFLPSNDSHSFASNLWLKALAEVSPFYAKRFDETIYRYSGAARYLEELQYTDLESKIQWAIGDAMLKEAIAAKVRASDISEKKARIWSLQKRRHQAKARLNAGEITQGEFNLEDATLASEVQAEKEAVEVLKQEASAAAAVPDAELHKRIREGVLAKHEKSISNTEAYLMSFSLL</sequence>
<feature type="signal peptide" evidence="2">
    <location>
        <begin position="1"/>
        <end position="23"/>
    </location>
</feature>
<reference evidence="4" key="1">
    <citation type="journal article" date="2017" name="Nat. Commun.">
        <title>The asparagus genome sheds light on the origin and evolution of a young Y chromosome.</title>
        <authorList>
            <person name="Harkess A."/>
            <person name="Zhou J."/>
            <person name="Xu C."/>
            <person name="Bowers J.E."/>
            <person name="Van der Hulst R."/>
            <person name="Ayyampalayam S."/>
            <person name="Mercati F."/>
            <person name="Riccardi P."/>
            <person name="McKain M.R."/>
            <person name="Kakrana A."/>
            <person name="Tang H."/>
            <person name="Ray J."/>
            <person name="Groenendijk J."/>
            <person name="Arikit S."/>
            <person name="Mathioni S.M."/>
            <person name="Nakano M."/>
            <person name="Shan H."/>
            <person name="Telgmann-Rauber A."/>
            <person name="Kanno A."/>
            <person name="Yue Z."/>
            <person name="Chen H."/>
            <person name="Li W."/>
            <person name="Chen Y."/>
            <person name="Xu X."/>
            <person name="Zhang Y."/>
            <person name="Luo S."/>
            <person name="Chen H."/>
            <person name="Gao J."/>
            <person name="Mao Z."/>
            <person name="Pires J.C."/>
            <person name="Luo M."/>
            <person name="Kudrna D."/>
            <person name="Wing R.A."/>
            <person name="Meyers B.C."/>
            <person name="Yi K."/>
            <person name="Kong H."/>
            <person name="Lavrijsen P."/>
            <person name="Sunseri F."/>
            <person name="Falavigna A."/>
            <person name="Ye Y."/>
            <person name="Leebens-Mack J.H."/>
            <person name="Chen G."/>
        </authorList>
    </citation>
    <scope>NUCLEOTIDE SEQUENCE [LARGE SCALE GENOMIC DNA]</scope>
    <source>
        <strain evidence="4">cv. DH0086</strain>
    </source>
</reference>
<name>A0A5P1F482_ASPOF</name>
<feature type="region of interest" description="Disordered" evidence="1">
    <location>
        <begin position="49"/>
        <end position="120"/>
    </location>
</feature>
<dbReference type="Proteomes" id="UP000243459">
    <property type="component" value="Chromosome 4"/>
</dbReference>
<evidence type="ECO:0000313" key="3">
    <source>
        <dbReference type="EMBL" id="ONK73186.1"/>
    </source>
</evidence>